<reference evidence="2" key="1">
    <citation type="journal article" date="2007" name="Nature">
        <title>The grapevine genome sequence suggests ancestral hexaploidization in major angiosperm phyla.</title>
        <authorList>
            <consortium name="The French-Italian Public Consortium for Grapevine Genome Characterization."/>
            <person name="Jaillon O."/>
            <person name="Aury J.-M."/>
            <person name="Noel B."/>
            <person name="Policriti A."/>
            <person name="Clepet C."/>
            <person name="Casagrande A."/>
            <person name="Choisne N."/>
            <person name="Aubourg S."/>
            <person name="Vitulo N."/>
            <person name="Jubin C."/>
            <person name="Vezzi A."/>
            <person name="Legeai F."/>
            <person name="Hugueney P."/>
            <person name="Dasilva C."/>
            <person name="Horner D."/>
            <person name="Mica E."/>
            <person name="Jublot D."/>
            <person name="Poulain J."/>
            <person name="Bruyere C."/>
            <person name="Billault A."/>
            <person name="Segurens B."/>
            <person name="Gouyvenoux M."/>
            <person name="Ugarte E."/>
            <person name="Cattonaro F."/>
            <person name="Anthouard V."/>
            <person name="Vico V."/>
            <person name="Del Fabbro C."/>
            <person name="Alaux M."/>
            <person name="Di Gaspero G."/>
            <person name="Dumas V."/>
            <person name="Felice N."/>
            <person name="Paillard S."/>
            <person name="Juman I."/>
            <person name="Moroldo M."/>
            <person name="Scalabrin S."/>
            <person name="Canaguier A."/>
            <person name="Le Clainche I."/>
            <person name="Malacrida G."/>
            <person name="Durand E."/>
            <person name="Pesole G."/>
            <person name="Laucou V."/>
            <person name="Chatelet P."/>
            <person name="Merdinoglu D."/>
            <person name="Delledonne M."/>
            <person name="Pezzotti M."/>
            <person name="Lecharny A."/>
            <person name="Scarpelli C."/>
            <person name="Artiguenave F."/>
            <person name="Pe M.E."/>
            <person name="Valle G."/>
            <person name="Morgante M."/>
            <person name="Caboche M."/>
            <person name="Adam-Blondon A.-F."/>
            <person name="Weissenbach J."/>
            <person name="Quetier F."/>
            <person name="Wincker P."/>
        </authorList>
    </citation>
    <scope>NUCLEOTIDE SEQUENCE [LARGE SCALE GENOMIC DNA]</scope>
    <source>
        <strain evidence="2">cv. Pinot noir / PN40024</strain>
    </source>
</reference>
<proteinExistence type="predicted"/>
<dbReference type="Proteomes" id="UP000009183">
    <property type="component" value="Chromosome 9"/>
</dbReference>
<keyword evidence="2" id="KW-1185">Reference proteome</keyword>
<dbReference type="InterPro" id="IPR021717">
    <property type="entry name" value="Nucleoporin_Nup160"/>
</dbReference>
<dbReference type="PaxDb" id="29760-VIT_09s0018g00210.t01"/>
<dbReference type="EMBL" id="FN595513">
    <property type="protein sequence ID" value="CCB49654.1"/>
    <property type="molecule type" value="Genomic_DNA"/>
</dbReference>
<dbReference type="PANTHER" id="PTHR21286">
    <property type="entry name" value="NUCLEAR PORE COMPLEX PROTEIN NUP160"/>
    <property type="match status" value="1"/>
</dbReference>
<protein>
    <submittedName>
        <fullName evidence="1">Uncharacterized protein</fullName>
    </submittedName>
</protein>
<gene>
    <name evidence="1" type="ordered locus">VIT_09s0018g00210</name>
</gene>
<dbReference type="PANTHER" id="PTHR21286:SF0">
    <property type="entry name" value="NUCLEAR PORE COMPLEX PROTEIN NUP160"/>
    <property type="match status" value="1"/>
</dbReference>
<evidence type="ECO:0000313" key="1">
    <source>
        <dbReference type="EMBL" id="CCB49654.1"/>
    </source>
</evidence>
<dbReference type="HOGENOM" id="CLU_2350962_0_0_1"/>
<dbReference type="STRING" id="29760.F6HBV7"/>
<name>F6HBV7_VITVI</name>
<dbReference type="eggNOG" id="KOG4521">
    <property type="taxonomic scope" value="Eukaryota"/>
</dbReference>
<dbReference type="GO" id="GO:0005643">
    <property type="term" value="C:nuclear pore"/>
    <property type="evidence" value="ECO:0007669"/>
    <property type="project" value="UniProtKB-ARBA"/>
</dbReference>
<dbReference type="InParanoid" id="F6HBV7"/>
<dbReference type="AlphaFoldDB" id="F6HBV7"/>
<dbReference type="GO" id="GO:0006913">
    <property type="term" value="P:nucleocytoplasmic transport"/>
    <property type="evidence" value="ECO:0007669"/>
    <property type="project" value="UniProtKB-ARBA"/>
</dbReference>
<sequence>MPGLFSEVGLPYLGFNSHVSSAAWKLHYYQWATQIFEQYNISEGACQFALAALEQVDEALGPQNDGRGEDPLNTLATSFQADYGKRLQIYLESQSLL</sequence>
<organism evidence="1 2">
    <name type="scientific">Vitis vinifera</name>
    <name type="common">Grape</name>
    <dbReference type="NCBI Taxonomy" id="29760"/>
    <lineage>
        <taxon>Eukaryota</taxon>
        <taxon>Viridiplantae</taxon>
        <taxon>Streptophyta</taxon>
        <taxon>Embryophyta</taxon>
        <taxon>Tracheophyta</taxon>
        <taxon>Spermatophyta</taxon>
        <taxon>Magnoliopsida</taxon>
        <taxon>eudicotyledons</taxon>
        <taxon>Gunneridae</taxon>
        <taxon>Pentapetalae</taxon>
        <taxon>rosids</taxon>
        <taxon>Vitales</taxon>
        <taxon>Vitaceae</taxon>
        <taxon>Viteae</taxon>
        <taxon>Vitis</taxon>
    </lineage>
</organism>
<evidence type="ECO:0000313" key="2">
    <source>
        <dbReference type="Proteomes" id="UP000009183"/>
    </source>
</evidence>
<dbReference type="OrthoDB" id="67716at2759"/>
<accession>F6HBV7</accession>